<dbReference type="PROSITE" id="PS50893">
    <property type="entry name" value="ABC_TRANSPORTER_2"/>
    <property type="match status" value="1"/>
</dbReference>
<feature type="domain" description="ABC transmembrane type-1" evidence="9">
    <location>
        <begin position="20"/>
        <end position="302"/>
    </location>
</feature>
<dbReference type="SMART" id="SM00382">
    <property type="entry name" value="AAA"/>
    <property type="match status" value="1"/>
</dbReference>
<evidence type="ECO:0000256" key="1">
    <source>
        <dbReference type="ARBA" id="ARBA00004141"/>
    </source>
</evidence>
<evidence type="ECO:0000313" key="10">
    <source>
        <dbReference type="EMBL" id="QHU06266.1"/>
    </source>
</evidence>
<dbReference type="GO" id="GO:0016887">
    <property type="term" value="F:ATP hydrolysis activity"/>
    <property type="evidence" value="ECO:0007669"/>
    <property type="project" value="InterPro"/>
</dbReference>
<reference evidence="10" key="1">
    <citation type="journal article" date="2020" name="Nature">
        <title>Giant virus diversity and host interactions through global metagenomics.</title>
        <authorList>
            <person name="Schulz F."/>
            <person name="Roux S."/>
            <person name="Paez-Espino D."/>
            <person name="Jungbluth S."/>
            <person name="Walsh D.A."/>
            <person name="Denef V.J."/>
            <person name="McMahon K.D."/>
            <person name="Konstantinidis K.T."/>
            <person name="Eloe-Fadrosh E.A."/>
            <person name="Kyrpides N.C."/>
            <person name="Woyke T."/>
        </authorList>
    </citation>
    <scope>NUCLEOTIDE SEQUENCE</scope>
    <source>
        <strain evidence="10">GVMAG-M-3300027747-57</strain>
    </source>
</reference>
<feature type="domain" description="ABC transporter" evidence="8">
    <location>
        <begin position="342"/>
        <end position="553"/>
    </location>
</feature>
<dbReference type="GO" id="GO:0005743">
    <property type="term" value="C:mitochondrial inner membrane"/>
    <property type="evidence" value="ECO:0007669"/>
    <property type="project" value="TreeGrafter"/>
</dbReference>
<dbReference type="Gene3D" id="1.20.1560.10">
    <property type="entry name" value="ABC transporter type 1, transmembrane domain"/>
    <property type="match status" value="1"/>
</dbReference>
<evidence type="ECO:0000256" key="5">
    <source>
        <dbReference type="ARBA" id="ARBA00022989"/>
    </source>
</evidence>
<organism evidence="10">
    <name type="scientific">viral metagenome</name>
    <dbReference type="NCBI Taxonomy" id="1070528"/>
    <lineage>
        <taxon>unclassified sequences</taxon>
        <taxon>metagenomes</taxon>
        <taxon>organismal metagenomes</taxon>
    </lineage>
</organism>
<evidence type="ECO:0000256" key="6">
    <source>
        <dbReference type="ARBA" id="ARBA00023136"/>
    </source>
</evidence>
<name>A0A6C0JN87_9ZZZZ</name>
<evidence type="ECO:0000259" key="9">
    <source>
        <dbReference type="PROSITE" id="PS50929"/>
    </source>
</evidence>
<dbReference type="GO" id="GO:0090374">
    <property type="term" value="P:oligopeptide export from mitochondrion"/>
    <property type="evidence" value="ECO:0007669"/>
    <property type="project" value="TreeGrafter"/>
</dbReference>
<dbReference type="InterPro" id="IPR011527">
    <property type="entry name" value="ABC1_TM_dom"/>
</dbReference>
<comment type="subcellular location">
    <subcellularLocation>
        <location evidence="1">Membrane</location>
        <topology evidence="1">Multi-pass membrane protein</topology>
    </subcellularLocation>
</comment>
<dbReference type="CDD" id="cd03228">
    <property type="entry name" value="ABCC_MRP_Like"/>
    <property type="match status" value="1"/>
</dbReference>
<dbReference type="EMBL" id="MN740431">
    <property type="protein sequence ID" value="QHU06266.1"/>
    <property type="molecule type" value="Genomic_DNA"/>
</dbReference>
<dbReference type="InterPro" id="IPR003439">
    <property type="entry name" value="ABC_transporter-like_ATP-bd"/>
</dbReference>
<evidence type="ECO:0008006" key="11">
    <source>
        <dbReference type="Google" id="ProtNLM"/>
    </source>
</evidence>
<dbReference type="SUPFAM" id="SSF90123">
    <property type="entry name" value="ABC transporter transmembrane region"/>
    <property type="match status" value="1"/>
</dbReference>
<evidence type="ECO:0000256" key="7">
    <source>
        <dbReference type="SAM" id="Phobius"/>
    </source>
</evidence>
<feature type="transmembrane region" description="Helical" evidence="7">
    <location>
        <begin position="20"/>
        <end position="40"/>
    </location>
</feature>
<dbReference type="GO" id="GO:0015421">
    <property type="term" value="F:ABC-type oligopeptide transporter activity"/>
    <property type="evidence" value="ECO:0007669"/>
    <property type="project" value="TreeGrafter"/>
</dbReference>
<keyword evidence="5 7" id="KW-1133">Transmembrane helix</keyword>
<sequence>MNIILYLIEKFFEEEYLNTFILVFFNFINIILKINGVSYITANIIKGIETKNYKIIHEYFYYLIAISIAFISIYGTTHYLENKLLTKLTQWVKNEILRIIIITNNEDFSDANFIEYITPITRISVSSYVLFTTIFLKIIPHLSFLIIIAGYFFYKNSIIGLFFIISNVLLLIYIYFFWNSWLKEKVNIETNTNENEKYIINLLNNMDKVIYRGETINEINNYKSKTDKNVNMNVDFYKNLNMHSIILNVVIHIIIFVIIGYMIFLLTKNKLDATTIVTFLTILLFFRDKMNSVFYEIPSILEFIGRLVYIINEFKNMLGKKDKFIETELKVYETRLVTFNEIRFENVSYLYPKTNKYIFEKFNITLNTNNKIIGITGLSGNGKSTLAKLLIKMYNPTSGDIYIDGVNITELDPLYIRENITYVNQNSKLFDKIVVDNMLYGCSNLKTCQNHLNEIMKYPRIANLYRDIDIYKNKTGSLGEKISGGQRQIVNIISGLINPSKILILDEPTNALDIELKNELIKIIKEFKKYKDCIIIISHDRDLYPLFNERINL</sequence>
<dbReference type="InterPro" id="IPR039421">
    <property type="entry name" value="Type_1_exporter"/>
</dbReference>
<dbReference type="Gene3D" id="3.40.50.300">
    <property type="entry name" value="P-loop containing nucleotide triphosphate hydrolases"/>
    <property type="match status" value="1"/>
</dbReference>
<feature type="transmembrane region" description="Helical" evidence="7">
    <location>
        <begin position="161"/>
        <end position="178"/>
    </location>
</feature>
<dbReference type="AlphaFoldDB" id="A0A6C0JN87"/>
<dbReference type="Pfam" id="PF00005">
    <property type="entry name" value="ABC_tran"/>
    <property type="match status" value="1"/>
</dbReference>
<dbReference type="GO" id="GO:0005524">
    <property type="term" value="F:ATP binding"/>
    <property type="evidence" value="ECO:0007669"/>
    <property type="project" value="UniProtKB-KW"/>
</dbReference>
<dbReference type="InterPro" id="IPR003593">
    <property type="entry name" value="AAA+_ATPase"/>
</dbReference>
<dbReference type="InterPro" id="IPR027417">
    <property type="entry name" value="P-loop_NTPase"/>
</dbReference>
<dbReference type="InterPro" id="IPR036640">
    <property type="entry name" value="ABC1_TM_sf"/>
</dbReference>
<accession>A0A6C0JN87</accession>
<keyword evidence="4" id="KW-0067">ATP-binding</keyword>
<feature type="transmembrane region" description="Helical" evidence="7">
    <location>
        <begin position="128"/>
        <end position="154"/>
    </location>
</feature>
<evidence type="ECO:0000259" key="8">
    <source>
        <dbReference type="PROSITE" id="PS50893"/>
    </source>
</evidence>
<protein>
    <recommendedName>
        <fullName evidence="11">ABC transporter domain-containing protein</fullName>
    </recommendedName>
</protein>
<dbReference type="PROSITE" id="PS50929">
    <property type="entry name" value="ABC_TM1F"/>
    <property type="match status" value="1"/>
</dbReference>
<feature type="transmembrane region" description="Helical" evidence="7">
    <location>
        <begin position="245"/>
        <end position="264"/>
    </location>
</feature>
<evidence type="ECO:0000256" key="4">
    <source>
        <dbReference type="ARBA" id="ARBA00022840"/>
    </source>
</evidence>
<dbReference type="PANTHER" id="PTHR43394:SF1">
    <property type="entry name" value="ATP-BINDING CASSETTE SUB-FAMILY B MEMBER 10, MITOCHONDRIAL"/>
    <property type="match status" value="1"/>
</dbReference>
<keyword evidence="2 7" id="KW-0812">Transmembrane</keyword>
<keyword evidence="6 7" id="KW-0472">Membrane</keyword>
<keyword evidence="3" id="KW-0547">Nucleotide-binding</keyword>
<proteinExistence type="predicted"/>
<evidence type="ECO:0000256" key="2">
    <source>
        <dbReference type="ARBA" id="ARBA00022692"/>
    </source>
</evidence>
<dbReference type="PANTHER" id="PTHR43394">
    <property type="entry name" value="ATP-DEPENDENT PERMEASE MDL1, MITOCHONDRIAL"/>
    <property type="match status" value="1"/>
</dbReference>
<dbReference type="SUPFAM" id="SSF52540">
    <property type="entry name" value="P-loop containing nucleoside triphosphate hydrolases"/>
    <property type="match status" value="1"/>
</dbReference>
<evidence type="ECO:0000256" key="3">
    <source>
        <dbReference type="ARBA" id="ARBA00022741"/>
    </source>
</evidence>
<feature type="transmembrane region" description="Helical" evidence="7">
    <location>
        <begin position="60"/>
        <end position="80"/>
    </location>
</feature>